<evidence type="ECO:0000313" key="1">
    <source>
        <dbReference type="EMBL" id="KIY46085.1"/>
    </source>
</evidence>
<gene>
    <name evidence="1" type="ORF">FISHEDRAFT_66558</name>
</gene>
<organism evidence="1 2">
    <name type="scientific">Fistulina hepatica ATCC 64428</name>
    <dbReference type="NCBI Taxonomy" id="1128425"/>
    <lineage>
        <taxon>Eukaryota</taxon>
        <taxon>Fungi</taxon>
        <taxon>Dikarya</taxon>
        <taxon>Basidiomycota</taxon>
        <taxon>Agaricomycotina</taxon>
        <taxon>Agaricomycetes</taxon>
        <taxon>Agaricomycetidae</taxon>
        <taxon>Agaricales</taxon>
        <taxon>Fistulinaceae</taxon>
        <taxon>Fistulina</taxon>
    </lineage>
</organism>
<accession>A0A0D7A5T5</accession>
<name>A0A0D7A5T5_9AGAR</name>
<dbReference type="CDD" id="cd11577">
    <property type="entry name" value="GH71"/>
    <property type="match status" value="1"/>
</dbReference>
<sequence length="405" mass="46971">MKSFMVGNTYPYTLDDWTLDIQLACKHELDGFVLNVGREPWQLERVTDCFKAVRSIPSECPEDVAHLVQYVRAFGNHPNIFRLDGRVLVSTFSGENARFGQRSLEEAWNYVKSRLEEHAPLSPKIRFVPAFFIDPARYRNMTCLDGVFHWNGGWPVHLNLSSTPHELEFPALDSDLHHILSLPRHDMTYMAAVSPWFFTWIYRSDNWLFVRRWEAILNMREHIPLVQVISWNDYGESHYIGPIHGAQPNSQAWVDGFPHEPWLHLNKYFVRAFKTGAYPAIEEDQIFMWARPHPKDANAPDSVPRPNNWQLTDDVCWVIVLAKAPARVMLTTGTFHKKNSFPHEHRKFFHVDAGLTKHWLPLTPECGMRALMIREGNVVARCDPVDFHFTATPAVYNFNAYVAMS</sequence>
<dbReference type="AlphaFoldDB" id="A0A0D7A5T5"/>
<dbReference type="GO" id="GO:0051118">
    <property type="term" value="F:glucan endo-1,3-alpha-glucosidase activity"/>
    <property type="evidence" value="ECO:0007669"/>
    <property type="project" value="InterPro"/>
</dbReference>
<dbReference type="EMBL" id="KN882043">
    <property type="protein sequence ID" value="KIY46085.1"/>
    <property type="molecule type" value="Genomic_DNA"/>
</dbReference>
<dbReference type="Gene3D" id="3.20.20.80">
    <property type="entry name" value="Glycosidases"/>
    <property type="match status" value="1"/>
</dbReference>
<dbReference type="OrthoDB" id="3257981at2759"/>
<dbReference type="InterPro" id="IPR005197">
    <property type="entry name" value="Glyco_hydro_71"/>
</dbReference>
<reference evidence="1 2" key="1">
    <citation type="journal article" date="2015" name="Fungal Genet. Biol.">
        <title>Evolution of novel wood decay mechanisms in Agaricales revealed by the genome sequences of Fistulina hepatica and Cylindrobasidium torrendii.</title>
        <authorList>
            <person name="Floudas D."/>
            <person name="Held B.W."/>
            <person name="Riley R."/>
            <person name="Nagy L.G."/>
            <person name="Koehler G."/>
            <person name="Ransdell A.S."/>
            <person name="Younus H."/>
            <person name="Chow J."/>
            <person name="Chiniquy J."/>
            <person name="Lipzen A."/>
            <person name="Tritt A."/>
            <person name="Sun H."/>
            <person name="Haridas S."/>
            <person name="LaButti K."/>
            <person name="Ohm R.A."/>
            <person name="Kues U."/>
            <person name="Blanchette R.A."/>
            <person name="Grigoriev I.V."/>
            <person name="Minto R.E."/>
            <person name="Hibbett D.S."/>
        </authorList>
    </citation>
    <scope>NUCLEOTIDE SEQUENCE [LARGE SCALE GENOMIC DNA]</scope>
    <source>
        <strain evidence="1 2">ATCC 64428</strain>
    </source>
</reference>
<proteinExistence type="predicted"/>
<protein>
    <submittedName>
        <fullName evidence="1">Glycoside hydrolase family 71 protein</fullName>
    </submittedName>
</protein>
<keyword evidence="1" id="KW-0378">Hydrolase</keyword>
<evidence type="ECO:0000313" key="2">
    <source>
        <dbReference type="Proteomes" id="UP000054144"/>
    </source>
</evidence>
<dbReference type="Pfam" id="PF03659">
    <property type="entry name" value="Glyco_hydro_71"/>
    <property type="match status" value="1"/>
</dbReference>
<keyword evidence="2" id="KW-1185">Reference proteome</keyword>
<dbReference type="Proteomes" id="UP000054144">
    <property type="component" value="Unassembled WGS sequence"/>
</dbReference>